<dbReference type="PANTHER" id="PTHR35039:SF3">
    <property type="entry name" value="3-KETO-L-GULONATE-6-PHOSPHATE DECARBOXYLASE SGBH-RELATED"/>
    <property type="match status" value="1"/>
</dbReference>
<dbReference type="GO" id="GO:0004590">
    <property type="term" value="F:orotidine-5'-phosphate decarboxylase activity"/>
    <property type="evidence" value="ECO:0007669"/>
    <property type="project" value="InterPro"/>
</dbReference>
<dbReference type="Pfam" id="PF00215">
    <property type="entry name" value="OMPdecase"/>
    <property type="match status" value="1"/>
</dbReference>
<name>A0A1H1E2S6_9ACTN</name>
<sequence>MELQIALDRMELDEAVRLTERVAGRADRIEVGTSLVKRYGTRAVSEVVAAGGGTPVLADLKTADDLRTEFALAADGGARAVTVLGQAPEETVRRGVEVAAELGLELLVDLLGVSERRRERLLGMLPEWVLLGAHLGKDAQGTGWSVVDLLGDWVRGRRVAVAGGMTEEVVASLSRSGAASRAIVGSAITKAADPVERASRMREVAGRGSS</sequence>
<reference evidence="4" key="1">
    <citation type="submission" date="2016-10" db="EMBL/GenBank/DDBJ databases">
        <authorList>
            <person name="Varghese N."/>
            <person name="Submissions S."/>
        </authorList>
    </citation>
    <scope>NUCLEOTIDE SEQUENCE [LARGE SCALE GENOMIC DNA]</scope>
    <source>
        <strain evidence="4">DSM 45459</strain>
    </source>
</reference>
<dbReference type="AlphaFoldDB" id="A0A1H1E2S6"/>
<dbReference type="SMART" id="SM00934">
    <property type="entry name" value="OMPdecase"/>
    <property type="match status" value="1"/>
</dbReference>
<evidence type="ECO:0000259" key="2">
    <source>
        <dbReference type="SMART" id="SM00934"/>
    </source>
</evidence>
<evidence type="ECO:0000313" key="3">
    <source>
        <dbReference type="EMBL" id="SDQ83072.1"/>
    </source>
</evidence>
<dbReference type="GO" id="GO:0033982">
    <property type="term" value="F:3-dehydro-L-gulonate-6-phosphate decarboxylase activity"/>
    <property type="evidence" value="ECO:0007669"/>
    <property type="project" value="TreeGrafter"/>
</dbReference>
<dbReference type="InterPro" id="IPR001754">
    <property type="entry name" value="OMPdeCOase_dom"/>
</dbReference>
<proteinExistence type="predicted"/>
<dbReference type="OrthoDB" id="7943715at2"/>
<gene>
    <name evidence="3" type="ORF">SAMN04489718_2351</name>
</gene>
<dbReference type="GO" id="GO:0006207">
    <property type="term" value="P:'de novo' pyrimidine nucleobase biosynthetic process"/>
    <property type="evidence" value="ECO:0007669"/>
    <property type="project" value="InterPro"/>
</dbReference>
<organism evidence="3 4">
    <name type="scientific">Actinopolyspora saharensis</name>
    <dbReference type="NCBI Taxonomy" id="995062"/>
    <lineage>
        <taxon>Bacteria</taxon>
        <taxon>Bacillati</taxon>
        <taxon>Actinomycetota</taxon>
        <taxon>Actinomycetes</taxon>
        <taxon>Actinopolysporales</taxon>
        <taxon>Actinopolysporaceae</taxon>
        <taxon>Actinopolyspora</taxon>
    </lineage>
</organism>
<dbReference type="PANTHER" id="PTHR35039">
    <property type="entry name" value="3-KETO-L-GULONATE-6-PHOSPHATE DECARBOXYLASE SGBH-RELATED"/>
    <property type="match status" value="1"/>
</dbReference>
<keyword evidence="4" id="KW-1185">Reference proteome</keyword>
<feature type="domain" description="Orotidine 5'-phosphate decarboxylase" evidence="2">
    <location>
        <begin position="2"/>
        <end position="201"/>
    </location>
</feature>
<accession>A0A1H1E2S6</accession>
<dbReference type="RefSeq" id="WP_139186546.1">
    <property type="nucleotide sequence ID" value="NZ_FNKO01000002.1"/>
</dbReference>
<protein>
    <submittedName>
        <fullName evidence="3">3-hexulose-6-phosphate synthase</fullName>
    </submittedName>
</protein>
<evidence type="ECO:0000313" key="4">
    <source>
        <dbReference type="Proteomes" id="UP000199301"/>
    </source>
</evidence>
<dbReference type="SUPFAM" id="SSF51366">
    <property type="entry name" value="Ribulose-phoshate binding barrel"/>
    <property type="match status" value="1"/>
</dbReference>
<dbReference type="GO" id="GO:0019854">
    <property type="term" value="P:L-ascorbic acid catabolic process"/>
    <property type="evidence" value="ECO:0007669"/>
    <property type="project" value="TreeGrafter"/>
</dbReference>
<dbReference type="EMBL" id="FNKO01000002">
    <property type="protein sequence ID" value="SDQ83072.1"/>
    <property type="molecule type" value="Genomic_DNA"/>
</dbReference>
<keyword evidence="1" id="KW-0456">Lyase</keyword>
<evidence type="ECO:0000256" key="1">
    <source>
        <dbReference type="ARBA" id="ARBA00023239"/>
    </source>
</evidence>
<dbReference type="InterPro" id="IPR011060">
    <property type="entry name" value="RibuloseP-bd_barrel"/>
</dbReference>
<dbReference type="STRING" id="995062.SAMN04489718_2351"/>
<dbReference type="InterPro" id="IPR013785">
    <property type="entry name" value="Aldolase_TIM"/>
</dbReference>
<dbReference type="Gene3D" id="3.20.20.70">
    <property type="entry name" value="Aldolase class I"/>
    <property type="match status" value="1"/>
</dbReference>
<dbReference type="Proteomes" id="UP000199301">
    <property type="component" value="Unassembled WGS sequence"/>
</dbReference>